<dbReference type="InterPro" id="IPR029062">
    <property type="entry name" value="Class_I_gatase-like"/>
</dbReference>
<evidence type="ECO:0000313" key="2">
    <source>
        <dbReference type="EMBL" id="TVT41454.1"/>
    </source>
</evidence>
<dbReference type="EMBL" id="VMRJ01000002">
    <property type="protein sequence ID" value="TVT41454.1"/>
    <property type="molecule type" value="Genomic_DNA"/>
</dbReference>
<feature type="chain" id="PRO_5035170329" description="Beta-galactosidase trimerisation domain-containing protein" evidence="1">
    <location>
        <begin position="28"/>
        <end position="725"/>
    </location>
</feature>
<gene>
    <name evidence="2" type="ORF">FNT36_08415</name>
</gene>
<keyword evidence="3" id="KW-1185">Reference proteome</keyword>
<organism evidence="2 3">
    <name type="scientific">Hymenobacter setariae</name>
    <dbReference type="NCBI Taxonomy" id="2594794"/>
    <lineage>
        <taxon>Bacteria</taxon>
        <taxon>Pseudomonadati</taxon>
        <taxon>Bacteroidota</taxon>
        <taxon>Cytophagia</taxon>
        <taxon>Cytophagales</taxon>
        <taxon>Hymenobacteraceae</taxon>
        <taxon>Hymenobacter</taxon>
    </lineage>
</organism>
<dbReference type="CDD" id="cd03143">
    <property type="entry name" value="A4_beta-galactosidase_middle_domain"/>
    <property type="match status" value="1"/>
</dbReference>
<evidence type="ECO:0000256" key="1">
    <source>
        <dbReference type="SAM" id="SignalP"/>
    </source>
</evidence>
<evidence type="ECO:0000313" key="3">
    <source>
        <dbReference type="Proteomes" id="UP000317624"/>
    </source>
</evidence>
<evidence type="ECO:0008006" key="4">
    <source>
        <dbReference type="Google" id="ProtNLM"/>
    </source>
</evidence>
<dbReference type="OrthoDB" id="605164at2"/>
<dbReference type="AlphaFoldDB" id="A0A558BY59"/>
<name>A0A558BY59_9BACT</name>
<comment type="caution">
    <text evidence="2">The sequence shown here is derived from an EMBL/GenBank/DDBJ whole genome shotgun (WGS) entry which is preliminary data.</text>
</comment>
<protein>
    <recommendedName>
        <fullName evidence="4">Beta-galactosidase trimerisation domain-containing protein</fullName>
    </recommendedName>
</protein>
<dbReference type="Gene3D" id="3.40.50.880">
    <property type="match status" value="1"/>
</dbReference>
<proteinExistence type="predicted"/>
<sequence>MSRCILLRKLNLMLWCVGGLLGQPAAAQVARSKTETTSFQIDQPWSAAVDVRSDIVMLYGIGDDFPTRAASWQGKGYNVQFMTGIAWGNYQPYFEGKFDGRPHPEDVQLERDGTRIMHGPTVPYVVPSQHYLDYMKTQVKRAIDFGVTAIYLEEPEFWARGGYSETFKKEWQDYYHFAWMPQHESPEATYLSSKLKYQLYFRALKEIFSYIKTYSESKGQRVKCFVPTHSLLNYSAWEIVSPEASLAALPGMDGYIAQVWTGTARVPNYFNGVKKERVFENAFLEYSSVLSMTAPTKKTVYFLTDPIEDGVRSWDDYKKNYEATFTAELMFPSVNHFEVMPWPNRIYQGKFPVRDKTELQPIAPAYATQMQVMINALNTMPQAATQVSGSKGVAVLLGNSMMFQRFPVHKGYEDPQLSNFYGLALPLFKRGVPVDLVHMENLGYPEALTQTKVLLVSYANMKPTSALVHEKLAAWVKAGGVLVYYGKDADPFQQVKEWWNTGSFHYDTPLAHLLQLMQLPASQQDGVYAYGKGKVYVTKTDPKELVMQPQADQSFIKQLQQAYERDARAGQLQFKNSYRLDRGPYTLAAVLDENENQEPLVIQGPLLDLYDPELPVLPSKSVAPTKQAFLYRLPSPKERKLPRVLAAAARVYDFKAQPTSVSFSTKSPANTNNVMRILLPSKPGKVAVTRGGTSESATYAWDAQSSTLLLKFRNYSEAVDVKISL</sequence>
<keyword evidence="1" id="KW-0732">Signal</keyword>
<accession>A0A558BY59</accession>
<feature type="signal peptide" evidence="1">
    <location>
        <begin position="1"/>
        <end position="27"/>
    </location>
</feature>
<dbReference type="Proteomes" id="UP000317624">
    <property type="component" value="Unassembled WGS sequence"/>
</dbReference>
<reference evidence="2 3" key="1">
    <citation type="submission" date="2019-07" db="EMBL/GenBank/DDBJ databases">
        <title>Hymenobacter sp. straun FUR1 Genome sequencing and assembly.</title>
        <authorList>
            <person name="Chhetri G."/>
        </authorList>
    </citation>
    <scope>NUCLEOTIDE SEQUENCE [LARGE SCALE GENOMIC DNA]</scope>
    <source>
        <strain evidence="2 3">Fur1</strain>
    </source>
</reference>